<keyword evidence="5 7" id="KW-1133">Transmembrane helix</keyword>
<evidence type="ECO:0000256" key="5">
    <source>
        <dbReference type="ARBA" id="ARBA00022989"/>
    </source>
</evidence>
<evidence type="ECO:0000256" key="2">
    <source>
        <dbReference type="ARBA" id="ARBA00010792"/>
    </source>
</evidence>
<organism evidence="10 11">
    <name type="scientific">Streptomyces buecherae</name>
    <dbReference type="NCBI Taxonomy" id="2763006"/>
    <lineage>
        <taxon>Bacteria</taxon>
        <taxon>Bacillati</taxon>
        <taxon>Actinomycetota</taxon>
        <taxon>Actinomycetes</taxon>
        <taxon>Kitasatosporales</taxon>
        <taxon>Streptomycetaceae</taxon>
        <taxon>Streptomyces</taxon>
    </lineage>
</organism>
<evidence type="ECO:0000256" key="8">
    <source>
        <dbReference type="SAM" id="MobiDB-lite"/>
    </source>
</evidence>
<evidence type="ECO:0000313" key="10">
    <source>
        <dbReference type="EMBL" id="QKW48418.1"/>
    </source>
</evidence>
<protein>
    <submittedName>
        <fullName evidence="10">VTT domain-containing protein</fullName>
    </submittedName>
</protein>
<accession>A0A7H8N324</accession>
<keyword evidence="3 7" id="KW-1003">Cell membrane</keyword>
<dbReference type="RefSeq" id="WP_176160115.1">
    <property type="nucleotide sequence ID" value="NZ_CP054929.1"/>
</dbReference>
<proteinExistence type="inferred from homology"/>
<feature type="transmembrane region" description="Helical" evidence="7">
    <location>
        <begin position="81"/>
        <end position="102"/>
    </location>
</feature>
<comment type="similarity">
    <text evidence="2 7">Belongs to the DedA family.</text>
</comment>
<dbReference type="Proteomes" id="UP000509303">
    <property type="component" value="Chromosome"/>
</dbReference>
<reference evidence="10 11" key="1">
    <citation type="submission" date="2020-06" db="EMBL/GenBank/DDBJ databases">
        <title>Genome mining for natural products.</title>
        <authorList>
            <person name="Zhang B."/>
            <person name="Shi J."/>
            <person name="Ge H."/>
        </authorList>
    </citation>
    <scope>NUCLEOTIDE SEQUENCE [LARGE SCALE GENOMIC DNA]</scope>
    <source>
        <strain evidence="10 11">NA00687</strain>
    </source>
</reference>
<feature type="region of interest" description="Disordered" evidence="8">
    <location>
        <begin position="222"/>
        <end position="246"/>
    </location>
</feature>
<dbReference type="AlphaFoldDB" id="A0A7H8N324"/>
<feature type="transmembrane region" description="Helical" evidence="7">
    <location>
        <begin position="199"/>
        <end position="220"/>
    </location>
</feature>
<evidence type="ECO:0000256" key="6">
    <source>
        <dbReference type="ARBA" id="ARBA00023136"/>
    </source>
</evidence>
<feature type="domain" description="VTT" evidence="9">
    <location>
        <begin position="61"/>
        <end position="186"/>
    </location>
</feature>
<feature type="transmembrane region" description="Helical" evidence="7">
    <location>
        <begin position="44"/>
        <end position="61"/>
    </location>
</feature>
<gene>
    <name evidence="10" type="ORF">HUT08_01365</name>
</gene>
<dbReference type="InterPro" id="IPR032816">
    <property type="entry name" value="VTT_dom"/>
</dbReference>
<dbReference type="EMBL" id="CP054929">
    <property type="protein sequence ID" value="QKW48418.1"/>
    <property type="molecule type" value="Genomic_DNA"/>
</dbReference>
<name>A0A7H8N324_9ACTN</name>
<dbReference type="PANTHER" id="PTHR30353:SF0">
    <property type="entry name" value="TRANSMEMBRANE PROTEIN"/>
    <property type="match status" value="1"/>
</dbReference>
<dbReference type="InterPro" id="IPR032818">
    <property type="entry name" value="DedA-like"/>
</dbReference>
<feature type="transmembrane region" description="Helical" evidence="7">
    <location>
        <begin position="166"/>
        <end position="187"/>
    </location>
</feature>
<keyword evidence="11" id="KW-1185">Reference proteome</keyword>
<comment type="subcellular location">
    <subcellularLocation>
        <location evidence="1 7">Cell membrane</location>
        <topology evidence="1 7">Multi-pass membrane protein</topology>
    </subcellularLocation>
</comment>
<sequence>MDTAPLAHSLTPLVGLVGPDVPYATTVAAWPALAGGLEQELTHGAAWAYALLVITTLPPLVPNSALLVTSGVLAARGSLDIALVLCVVAGSALLGDGLLHWFGGRFRGRVSHWAARTPRRKALLGWSASQIQRHGVPFVIAVRFLPSGRLVGALGAGAVGYPLYRYLIGAGIAESIWALYSVGLGYLGSAAARGELQAIAIGCGISLLVALGSALIQLRARHGAGPGGPPGPDGDPGEQGSPPRRP</sequence>
<dbReference type="Pfam" id="PF09335">
    <property type="entry name" value="VTT_dom"/>
    <property type="match status" value="1"/>
</dbReference>
<evidence type="ECO:0000259" key="9">
    <source>
        <dbReference type="Pfam" id="PF09335"/>
    </source>
</evidence>
<evidence type="ECO:0000256" key="1">
    <source>
        <dbReference type="ARBA" id="ARBA00004651"/>
    </source>
</evidence>
<evidence type="ECO:0000256" key="7">
    <source>
        <dbReference type="RuleBase" id="RU367016"/>
    </source>
</evidence>
<dbReference type="PANTHER" id="PTHR30353">
    <property type="entry name" value="INNER MEMBRANE PROTEIN DEDA-RELATED"/>
    <property type="match status" value="1"/>
</dbReference>
<evidence type="ECO:0000256" key="4">
    <source>
        <dbReference type="ARBA" id="ARBA00022692"/>
    </source>
</evidence>
<evidence type="ECO:0000256" key="3">
    <source>
        <dbReference type="ARBA" id="ARBA00022475"/>
    </source>
</evidence>
<keyword evidence="4 7" id="KW-0812">Transmembrane</keyword>
<keyword evidence="6 7" id="KW-0472">Membrane</keyword>
<dbReference type="GO" id="GO:0005886">
    <property type="term" value="C:plasma membrane"/>
    <property type="evidence" value="ECO:0007669"/>
    <property type="project" value="UniProtKB-SubCell"/>
</dbReference>
<evidence type="ECO:0000313" key="11">
    <source>
        <dbReference type="Proteomes" id="UP000509303"/>
    </source>
</evidence>